<dbReference type="Proteomes" id="UP001204746">
    <property type="component" value="Unassembled WGS sequence"/>
</dbReference>
<dbReference type="RefSeq" id="WP_256649418.1">
    <property type="nucleotide sequence ID" value="NZ_JANIAA010000003.1"/>
</dbReference>
<proteinExistence type="predicted"/>
<organism evidence="2 3">
    <name type="scientific">Streptomyces rugosispiralis</name>
    <dbReference type="NCBI Taxonomy" id="2967341"/>
    <lineage>
        <taxon>Bacteria</taxon>
        <taxon>Bacillati</taxon>
        <taxon>Actinomycetota</taxon>
        <taxon>Actinomycetes</taxon>
        <taxon>Kitasatosporales</taxon>
        <taxon>Streptomycetaceae</taxon>
        <taxon>Streptomyces</taxon>
    </lineage>
</organism>
<evidence type="ECO:0000256" key="1">
    <source>
        <dbReference type="SAM" id="MobiDB-lite"/>
    </source>
</evidence>
<protein>
    <submittedName>
        <fullName evidence="2">Uncharacterized protein</fullName>
    </submittedName>
</protein>
<name>A0ABT1UT20_9ACTN</name>
<reference evidence="2 3" key="1">
    <citation type="submission" date="2022-07" db="EMBL/GenBank/DDBJ databases">
        <authorList>
            <person name="Phongsopitanun W."/>
            <person name="Tanasupawat S."/>
        </authorList>
    </citation>
    <scope>NUCLEOTIDE SEQUENCE [LARGE SCALE GENOMIC DNA]</scope>
    <source>
        <strain evidence="2 3">RCU-064</strain>
    </source>
</reference>
<evidence type="ECO:0000313" key="2">
    <source>
        <dbReference type="EMBL" id="MCQ8188261.1"/>
    </source>
</evidence>
<feature type="region of interest" description="Disordered" evidence="1">
    <location>
        <begin position="1"/>
        <end position="21"/>
    </location>
</feature>
<sequence>MRNRSSPLCSHAIHSVPGQNPPTQSPFWEYVHFSNFVPTGKPLTPGATARSFATA</sequence>
<evidence type="ECO:0000313" key="3">
    <source>
        <dbReference type="Proteomes" id="UP001204746"/>
    </source>
</evidence>
<keyword evidence="3" id="KW-1185">Reference proteome</keyword>
<gene>
    <name evidence="2" type="ORF">NP777_08385</name>
</gene>
<dbReference type="EMBL" id="JANIAA010000003">
    <property type="protein sequence ID" value="MCQ8188261.1"/>
    <property type="molecule type" value="Genomic_DNA"/>
</dbReference>
<comment type="caution">
    <text evidence="2">The sequence shown here is derived from an EMBL/GenBank/DDBJ whole genome shotgun (WGS) entry which is preliminary data.</text>
</comment>
<accession>A0ABT1UT20</accession>